<evidence type="ECO:0008006" key="3">
    <source>
        <dbReference type="Google" id="ProtNLM"/>
    </source>
</evidence>
<dbReference type="STRING" id="319236.BST91_06645"/>
<name>A0A090Q3Y4_9FLAO</name>
<dbReference type="InterPro" id="IPR008979">
    <property type="entry name" value="Galactose-bd-like_sf"/>
</dbReference>
<evidence type="ECO:0000313" key="1">
    <source>
        <dbReference type="EMBL" id="GAK97705.1"/>
    </source>
</evidence>
<dbReference type="Proteomes" id="UP000029221">
    <property type="component" value="Unassembled WGS sequence"/>
</dbReference>
<reference evidence="1" key="1">
    <citation type="journal article" date="2014" name="Genome Announc.">
        <title>Draft Genome Sequences of Marine Flavobacterium Nonlabens Strains NR17, NR24, NR27, NR32, NR33, and Ara13.</title>
        <authorList>
            <person name="Nakanishi M."/>
            <person name="Meirelles P."/>
            <person name="Suzuki R."/>
            <person name="Takatani N."/>
            <person name="Mino S."/>
            <person name="Suda W."/>
            <person name="Oshima K."/>
            <person name="Hattori M."/>
            <person name="Ohkuma M."/>
            <person name="Hosokawa M."/>
            <person name="Miyashita K."/>
            <person name="Thompson F.L."/>
            <person name="Niwa A."/>
            <person name="Sawabe T."/>
            <person name="Sawabe T."/>
        </authorList>
    </citation>
    <scope>NUCLEOTIDE SEQUENCE [LARGE SCALE GENOMIC DNA]</scope>
    <source>
        <strain evidence="1">JCM 19294</strain>
    </source>
</reference>
<comment type="caution">
    <text evidence="1">The sequence shown here is derived from an EMBL/GenBank/DDBJ whole genome shotgun (WGS) entry which is preliminary data.</text>
</comment>
<dbReference type="AlphaFoldDB" id="A0A090Q3Y4"/>
<organism evidence="1 2">
    <name type="scientific">Nonlabens tegetincola</name>
    <dbReference type="NCBI Taxonomy" id="323273"/>
    <lineage>
        <taxon>Bacteria</taxon>
        <taxon>Pseudomonadati</taxon>
        <taxon>Bacteroidota</taxon>
        <taxon>Flavobacteriia</taxon>
        <taxon>Flavobacteriales</taxon>
        <taxon>Flavobacteriaceae</taxon>
        <taxon>Nonlabens</taxon>
    </lineage>
</organism>
<sequence>MAPDATTRTHLLKLEGGSSGATELTFTTTMMGWQTVNVDFGPGLGTEYPIIVIFTDSTPGNTATGTYYIDDINGPNGAVIPNTPVPATAAPNPTAPAAEVLSIYSDTGGYTNTWNADYSFGSVNTTDLGNGSVNNTLLFNLAAGGWGQGTNTVTDISAYNYLQFDYWADSNSTEIRFFLIDDNGGVVEYWYEIGGSAPQEAIANDTWTHVEIPLSFFEMNAPNNQAGTGGFSKANFLQWKIDASDNLQSDFVYVDNIYFSQNPVSAAPTAPTVAAPSPTAPASEVISMFSNVYTDVPVDTWNTSWSAATLMDVQIAGDDVKFYSNLNFNGIETVTNSIDATTPGMMFFNMDVWTPDATEFRIKLVDFLGDGFGGAGDTEAELIFTPAQGSWETISIPLADFAAAGMTSFTDISQLIIAAQPAGTATVYVDNVYFSQNAPNSTGGNMPVVAAPAPTALKLM</sequence>
<proteinExistence type="predicted"/>
<keyword evidence="2" id="KW-1185">Reference proteome</keyword>
<accession>A0A090Q3Y4</accession>
<dbReference type="SUPFAM" id="SSF49785">
    <property type="entry name" value="Galactose-binding domain-like"/>
    <property type="match status" value="2"/>
</dbReference>
<dbReference type="Gene3D" id="2.60.120.430">
    <property type="entry name" value="Galactose-binding lectin"/>
    <property type="match status" value="2"/>
</dbReference>
<evidence type="ECO:0000313" key="2">
    <source>
        <dbReference type="Proteomes" id="UP000029221"/>
    </source>
</evidence>
<protein>
    <recommendedName>
        <fullName evidence="3">Glycosyl hydrolase family 16</fullName>
    </recommendedName>
</protein>
<dbReference type="EMBL" id="BBML01000006">
    <property type="protein sequence ID" value="GAK97705.1"/>
    <property type="molecule type" value="Genomic_DNA"/>
</dbReference>
<gene>
    <name evidence="1" type="ORF">JCM19294_241</name>
</gene>
<dbReference type="eggNOG" id="COG2273">
    <property type="taxonomic scope" value="Bacteria"/>
</dbReference>